<proteinExistence type="predicted"/>
<sequence length="122" mass="13215">MTDKIRIRPGLLVVDRTGTRIGRVREMHSPDPLAVSDDGRRIGDIGDIEAMLPGWTRHALPGVPGTAAARLVREGYLRIARGGPPPTRLCYAALTDVADVHEETVELSVVLDDLPTATTRRG</sequence>
<protein>
    <recommendedName>
        <fullName evidence="3">CBS domain-containing protein</fullName>
    </recommendedName>
</protein>
<dbReference type="RefSeq" id="WP_203716899.1">
    <property type="nucleotide sequence ID" value="NZ_BONE01000053.1"/>
</dbReference>
<gene>
    <name evidence="1" type="ORF">Asi02nite_55870</name>
</gene>
<evidence type="ECO:0000313" key="2">
    <source>
        <dbReference type="Proteomes" id="UP000604117"/>
    </source>
</evidence>
<accession>A0ABQ4CXR7</accession>
<reference evidence="1 2" key="1">
    <citation type="submission" date="2021-01" db="EMBL/GenBank/DDBJ databases">
        <title>Whole genome shotgun sequence of Asanoa siamensis NBRC 107932.</title>
        <authorList>
            <person name="Komaki H."/>
            <person name="Tamura T."/>
        </authorList>
    </citation>
    <scope>NUCLEOTIDE SEQUENCE [LARGE SCALE GENOMIC DNA]</scope>
    <source>
        <strain evidence="1 2">NBRC 107932</strain>
    </source>
</reference>
<evidence type="ECO:0008006" key="3">
    <source>
        <dbReference type="Google" id="ProtNLM"/>
    </source>
</evidence>
<evidence type="ECO:0000313" key="1">
    <source>
        <dbReference type="EMBL" id="GIF76069.1"/>
    </source>
</evidence>
<keyword evidence="2" id="KW-1185">Reference proteome</keyword>
<dbReference type="Proteomes" id="UP000604117">
    <property type="component" value="Unassembled WGS sequence"/>
</dbReference>
<comment type="caution">
    <text evidence="1">The sequence shown here is derived from an EMBL/GenBank/DDBJ whole genome shotgun (WGS) entry which is preliminary data.</text>
</comment>
<organism evidence="1 2">
    <name type="scientific">Asanoa siamensis</name>
    <dbReference type="NCBI Taxonomy" id="926357"/>
    <lineage>
        <taxon>Bacteria</taxon>
        <taxon>Bacillati</taxon>
        <taxon>Actinomycetota</taxon>
        <taxon>Actinomycetes</taxon>
        <taxon>Micromonosporales</taxon>
        <taxon>Micromonosporaceae</taxon>
        <taxon>Asanoa</taxon>
    </lineage>
</organism>
<dbReference type="EMBL" id="BONE01000053">
    <property type="protein sequence ID" value="GIF76069.1"/>
    <property type="molecule type" value="Genomic_DNA"/>
</dbReference>
<name>A0ABQ4CXR7_9ACTN</name>